<accession>A0ABW6RF46</accession>
<dbReference type="RefSeq" id="WP_279626780.1">
    <property type="nucleotide sequence ID" value="NZ_JBEXNP010000002.1"/>
</dbReference>
<organism evidence="1 2">
    <name type="scientific">Streptomyces flavidovirens</name>
    <dbReference type="NCBI Taxonomy" id="67298"/>
    <lineage>
        <taxon>Bacteria</taxon>
        <taxon>Bacillati</taxon>
        <taxon>Actinomycetota</taxon>
        <taxon>Actinomycetes</taxon>
        <taxon>Kitasatosporales</taxon>
        <taxon>Streptomycetaceae</taxon>
        <taxon>Streptomyces</taxon>
    </lineage>
</organism>
<evidence type="ECO:0000313" key="2">
    <source>
        <dbReference type="Proteomes" id="UP001601976"/>
    </source>
</evidence>
<keyword evidence="2" id="KW-1185">Reference proteome</keyword>
<reference evidence="1 2" key="1">
    <citation type="submission" date="2024-10" db="EMBL/GenBank/DDBJ databases">
        <title>The Natural Products Discovery Center: Release of the First 8490 Sequenced Strains for Exploring Actinobacteria Biosynthetic Diversity.</title>
        <authorList>
            <person name="Kalkreuter E."/>
            <person name="Kautsar S.A."/>
            <person name="Yang D."/>
            <person name="Bader C.D."/>
            <person name="Teijaro C.N."/>
            <person name="Fluegel L."/>
            <person name="Davis C.M."/>
            <person name="Simpson J.R."/>
            <person name="Lauterbach L."/>
            <person name="Steele A.D."/>
            <person name="Gui C."/>
            <person name="Meng S."/>
            <person name="Li G."/>
            <person name="Viehrig K."/>
            <person name="Ye F."/>
            <person name="Su P."/>
            <person name="Kiefer A.F."/>
            <person name="Nichols A."/>
            <person name="Cepeda A.J."/>
            <person name="Yan W."/>
            <person name="Fan B."/>
            <person name="Jiang Y."/>
            <person name="Adhikari A."/>
            <person name="Zheng C.-J."/>
            <person name="Schuster L."/>
            <person name="Cowan T.M."/>
            <person name="Smanski M.J."/>
            <person name="Chevrette M.G."/>
            <person name="De Carvalho L.P.S."/>
            <person name="Shen B."/>
        </authorList>
    </citation>
    <scope>NUCLEOTIDE SEQUENCE [LARGE SCALE GENOMIC DNA]</scope>
    <source>
        <strain evidence="1 2">NPDC003029</strain>
    </source>
</reference>
<evidence type="ECO:0000313" key="1">
    <source>
        <dbReference type="EMBL" id="MFF3340168.1"/>
    </source>
</evidence>
<comment type="caution">
    <text evidence="1">The sequence shown here is derived from an EMBL/GenBank/DDBJ whole genome shotgun (WGS) entry which is preliminary data.</text>
</comment>
<gene>
    <name evidence="1" type="ORF">ACFYWW_15740</name>
</gene>
<sequence length="41" mass="4667">MNAFEMEDQDEQFVLNNCVSAYLADDNEEFVVDNCVAAYLS</sequence>
<protein>
    <submittedName>
        <fullName evidence="1">Uncharacterized protein</fullName>
    </submittedName>
</protein>
<dbReference type="EMBL" id="JBIAPK010000004">
    <property type="protein sequence ID" value="MFF3340168.1"/>
    <property type="molecule type" value="Genomic_DNA"/>
</dbReference>
<proteinExistence type="predicted"/>
<name>A0ABW6RF46_9ACTN</name>
<dbReference type="Proteomes" id="UP001601976">
    <property type="component" value="Unassembled WGS sequence"/>
</dbReference>